<evidence type="ECO:0000313" key="2">
    <source>
        <dbReference type="Proteomes" id="UP001157418"/>
    </source>
</evidence>
<name>A0AAU9PLG8_9ASTR</name>
<evidence type="ECO:0008006" key="3">
    <source>
        <dbReference type="Google" id="ProtNLM"/>
    </source>
</evidence>
<keyword evidence="2" id="KW-1185">Reference proteome</keyword>
<dbReference type="Gene3D" id="2.40.50.140">
    <property type="entry name" value="Nucleic acid-binding proteins"/>
    <property type="match status" value="1"/>
</dbReference>
<dbReference type="SUPFAM" id="SSF50249">
    <property type="entry name" value="Nucleic acid-binding proteins"/>
    <property type="match status" value="1"/>
</dbReference>
<sequence>MSVIQPIPDTITIPQTWFRFVSKSHLIELGETPPYYPGTHHTTPSHYIPVPYTVTFTSIQTTLAFYRRSANCTKASGESFVLLILTDESGSELAINLWKECISNPQKFNHVSLHPPPATTVVAVTNLKPSISNGALCHGSSHATHIYVIPEIPETTSLINL</sequence>
<accession>A0AAU9PLG8</accession>
<dbReference type="InterPro" id="IPR012340">
    <property type="entry name" value="NA-bd_OB-fold"/>
</dbReference>
<reference evidence="1 2" key="1">
    <citation type="submission" date="2022-01" db="EMBL/GenBank/DDBJ databases">
        <authorList>
            <person name="Xiong W."/>
            <person name="Schranz E."/>
        </authorList>
    </citation>
    <scope>NUCLEOTIDE SEQUENCE [LARGE SCALE GENOMIC DNA]</scope>
</reference>
<dbReference type="PANTHER" id="PTHR48463:SF1">
    <property type="entry name" value="DUF223 DOMAIN-CONTAINING PROTEIN"/>
    <property type="match status" value="1"/>
</dbReference>
<dbReference type="EMBL" id="CAKMRJ010005721">
    <property type="protein sequence ID" value="CAH1451207.1"/>
    <property type="molecule type" value="Genomic_DNA"/>
</dbReference>
<dbReference type="PANTHER" id="PTHR48463">
    <property type="entry name" value="DUF223 DOMAIN-CONTAINING PROTEIN"/>
    <property type="match status" value="1"/>
</dbReference>
<organism evidence="1 2">
    <name type="scientific">Lactuca virosa</name>
    <dbReference type="NCBI Taxonomy" id="75947"/>
    <lineage>
        <taxon>Eukaryota</taxon>
        <taxon>Viridiplantae</taxon>
        <taxon>Streptophyta</taxon>
        <taxon>Embryophyta</taxon>
        <taxon>Tracheophyta</taxon>
        <taxon>Spermatophyta</taxon>
        <taxon>Magnoliopsida</taxon>
        <taxon>eudicotyledons</taxon>
        <taxon>Gunneridae</taxon>
        <taxon>Pentapetalae</taxon>
        <taxon>asterids</taxon>
        <taxon>campanulids</taxon>
        <taxon>Asterales</taxon>
        <taxon>Asteraceae</taxon>
        <taxon>Cichorioideae</taxon>
        <taxon>Cichorieae</taxon>
        <taxon>Lactucinae</taxon>
        <taxon>Lactuca</taxon>
    </lineage>
</organism>
<evidence type="ECO:0000313" key="1">
    <source>
        <dbReference type="EMBL" id="CAH1451207.1"/>
    </source>
</evidence>
<comment type="caution">
    <text evidence="1">The sequence shown here is derived from an EMBL/GenBank/DDBJ whole genome shotgun (WGS) entry which is preliminary data.</text>
</comment>
<dbReference type="Proteomes" id="UP001157418">
    <property type="component" value="Unassembled WGS sequence"/>
</dbReference>
<dbReference type="AlphaFoldDB" id="A0AAU9PLG8"/>
<proteinExistence type="predicted"/>
<gene>
    <name evidence="1" type="ORF">LVIROSA_LOCUS36574</name>
</gene>
<protein>
    <recommendedName>
        <fullName evidence="3">OB domain-containing protein</fullName>
    </recommendedName>
</protein>